<dbReference type="Proteomes" id="UP001500837">
    <property type="component" value="Unassembled WGS sequence"/>
</dbReference>
<comment type="caution">
    <text evidence="1">The sequence shown here is derived from an EMBL/GenBank/DDBJ whole genome shotgun (WGS) entry which is preliminary data.</text>
</comment>
<dbReference type="InterPro" id="IPR005269">
    <property type="entry name" value="LOG"/>
</dbReference>
<dbReference type="Gene3D" id="3.40.50.450">
    <property type="match status" value="1"/>
</dbReference>
<dbReference type="GO" id="GO:0016799">
    <property type="term" value="F:hydrolase activity, hydrolyzing N-glycosyl compounds"/>
    <property type="evidence" value="ECO:0007669"/>
    <property type="project" value="TreeGrafter"/>
</dbReference>
<gene>
    <name evidence="1" type="ORF">GCM10009066_12800</name>
</gene>
<dbReference type="NCBIfam" id="TIGR00730">
    <property type="entry name" value="Rossman fold protein, TIGR00730 family"/>
    <property type="match status" value="1"/>
</dbReference>
<dbReference type="EMBL" id="BAAABL010000042">
    <property type="protein sequence ID" value="GAA0300071.1"/>
    <property type="molecule type" value="Genomic_DNA"/>
</dbReference>
<protein>
    <submittedName>
        <fullName evidence="1">TIGR00730 family Rossman fold protein</fullName>
    </submittedName>
</protein>
<sequence>MNALCVYCGSSPGERPAYRAAAEELGRELARRDVTLVYGGGRVGLMGEVANATLAAGGEAHGVIPESLEAKEIAHEGLTDLDVVESMHARKARMAALADGFVALPGGFGTLEEIVEVLTWAQLGFHDDPCGFLNVAGYYDDLAAFFDHQEREGFVESKHREMVTFADGVDDLFDVYESYEAPSVKSVLEDTEET</sequence>
<dbReference type="Pfam" id="PF03641">
    <property type="entry name" value="Lysine_decarbox"/>
    <property type="match status" value="1"/>
</dbReference>
<organism evidence="1 2">
    <name type="scientific">Halarchaeum salinum</name>
    <dbReference type="NCBI Taxonomy" id="489912"/>
    <lineage>
        <taxon>Archaea</taxon>
        <taxon>Methanobacteriati</taxon>
        <taxon>Methanobacteriota</taxon>
        <taxon>Stenosarchaea group</taxon>
        <taxon>Halobacteria</taxon>
        <taxon>Halobacteriales</taxon>
        <taxon>Halobacteriaceae</taxon>
    </lineage>
</organism>
<dbReference type="SUPFAM" id="SSF102405">
    <property type="entry name" value="MCP/YpsA-like"/>
    <property type="match status" value="1"/>
</dbReference>
<proteinExistence type="predicted"/>
<keyword evidence="2" id="KW-1185">Reference proteome</keyword>
<reference evidence="1 2" key="1">
    <citation type="journal article" date="2019" name="Int. J. Syst. Evol. Microbiol.">
        <title>The Global Catalogue of Microorganisms (GCM) 10K type strain sequencing project: providing services to taxonomists for standard genome sequencing and annotation.</title>
        <authorList>
            <consortium name="The Broad Institute Genomics Platform"/>
            <consortium name="The Broad Institute Genome Sequencing Center for Infectious Disease"/>
            <person name="Wu L."/>
            <person name="Ma J."/>
        </authorList>
    </citation>
    <scope>NUCLEOTIDE SEQUENCE [LARGE SCALE GENOMIC DNA]</scope>
    <source>
        <strain evidence="1 2">JCM 16330</strain>
    </source>
</reference>
<dbReference type="PANTHER" id="PTHR31223">
    <property type="entry name" value="LOG FAMILY PROTEIN YJL055W"/>
    <property type="match status" value="1"/>
</dbReference>
<dbReference type="GO" id="GO:0005829">
    <property type="term" value="C:cytosol"/>
    <property type="evidence" value="ECO:0007669"/>
    <property type="project" value="TreeGrafter"/>
</dbReference>
<dbReference type="GO" id="GO:0009691">
    <property type="term" value="P:cytokinin biosynthetic process"/>
    <property type="evidence" value="ECO:0007669"/>
    <property type="project" value="InterPro"/>
</dbReference>
<dbReference type="RefSeq" id="WP_211311272.1">
    <property type="nucleotide sequence ID" value="NZ_BAAABL010000042.1"/>
</dbReference>
<dbReference type="InterPro" id="IPR031100">
    <property type="entry name" value="LOG_fam"/>
</dbReference>
<dbReference type="PANTHER" id="PTHR31223:SF70">
    <property type="entry name" value="LOG FAMILY PROTEIN YJL055W"/>
    <property type="match status" value="1"/>
</dbReference>
<evidence type="ECO:0000313" key="2">
    <source>
        <dbReference type="Proteomes" id="UP001500837"/>
    </source>
</evidence>
<dbReference type="AlphaFoldDB" id="A0AAV3S791"/>
<accession>A0AAV3S791</accession>
<evidence type="ECO:0000313" key="1">
    <source>
        <dbReference type="EMBL" id="GAA0300071.1"/>
    </source>
</evidence>
<name>A0AAV3S791_9EURY</name>